<protein>
    <submittedName>
        <fullName evidence="3">DNA replication protein DnaD</fullName>
    </submittedName>
</protein>
<dbReference type="GeneID" id="77462789"/>
<dbReference type="InterPro" id="IPR053162">
    <property type="entry name" value="DnaD"/>
</dbReference>
<keyword evidence="4" id="KW-1185">Reference proteome</keyword>
<evidence type="ECO:0000313" key="4">
    <source>
        <dbReference type="Proteomes" id="UP000255523"/>
    </source>
</evidence>
<dbReference type="EMBL" id="UHFX01000003">
    <property type="protein sequence ID" value="SUO04920.1"/>
    <property type="molecule type" value="Genomic_DNA"/>
</dbReference>
<dbReference type="InterPro" id="IPR006343">
    <property type="entry name" value="DnaB/C_C"/>
</dbReference>
<accession>A0A380LQR3</accession>
<dbReference type="NCBIfam" id="TIGR01446">
    <property type="entry name" value="DnaD_dom"/>
    <property type="match status" value="1"/>
</dbReference>
<dbReference type="SUPFAM" id="SSF158499">
    <property type="entry name" value="DnaD domain-like"/>
    <property type="match status" value="1"/>
</dbReference>
<evidence type="ECO:0000259" key="2">
    <source>
        <dbReference type="Pfam" id="PF07261"/>
    </source>
</evidence>
<dbReference type="PANTHER" id="PTHR37293:SF5">
    <property type="entry name" value="DNA REPLICATION PROTEIN"/>
    <property type="match status" value="1"/>
</dbReference>
<dbReference type="Gene3D" id="1.10.10.10">
    <property type="entry name" value="Winged helix-like DNA-binding domain superfamily/Winged helix DNA-binding domain"/>
    <property type="match status" value="1"/>
</dbReference>
<dbReference type="PANTHER" id="PTHR37293">
    <property type="entry name" value="PHAGE REPLICATION PROTEIN-RELATED"/>
    <property type="match status" value="1"/>
</dbReference>
<name>A0A380LQR3_9FIRM</name>
<dbReference type="AlphaFoldDB" id="A0A380LQR3"/>
<dbReference type="RefSeq" id="WP_022790497.1">
    <property type="nucleotide sequence ID" value="NZ_CAUWMU010000017.1"/>
</dbReference>
<reference evidence="3 4" key="1">
    <citation type="submission" date="2018-06" db="EMBL/GenBank/DDBJ databases">
        <authorList>
            <consortium name="Pathogen Informatics"/>
            <person name="Doyle S."/>
        </authorList>
    </citation>
    <scope>NUCLEOTIDE SEQUENCE [LARGE SCALE GENOMIC DNA]</scope>
    <source>
        <strain evidence="3 4">NCTC11087</strain>
    </source>
</reference>
<dbReference type="InterPro" id="IPR034829">
    <property type="entry name" value="DnaD-like_sf"/>
</dbReference>
<feature type="domain" description="DnaB/C C-terminal" evidence="2">
    <location>
        <begin position="106"/>
        <end position="171"/>
    </location>
</feature>
<dbReference type="Gene3D" id="1.10.10.630">
    <property type="entry name" value="DnaD domain-like"/>
    <property type="match status" value="1"/>
</dbReference>
<dbReference type="Proteomes" id="UP000255523">
    <property type="component" value="Unassembled WGS sequence"/>
</dbReference>
<proteinExistence type="inferred from homology"/>
<comment type="similarity">
    <text evidence="1">Belongs to the DnaB/DnaD family.</text>
</comment>
<gene>
    <name evidence="3" type="primary">dnaD</name>
    <name evidence="3" type="ORF">NCTC11087_01849</name>
</gene>
<evidence type="ECO:0000256" key="1">
    <source>
        <dbReference type="ARBA" id="ARBA00093462"/>
    </source>
</evidence>
<evidence type="ECO:0000313" key="3">
    <source>
        <dbReference type="EMBL" id="SUO04920.1"/>
    </source>
</evidence>
<dbReference type="OrthoDB" id="9770238at2"/>
<dbReference type="Pfam" id="PF07261">
    <property type="entry name" value="DnaB_2"/>
    <property type="match status" value="1"/>
</dbReference>
<dbReference type="InterPro" id="IPR036388">
    <property type="entry name" value="WH-like_DNA-bd_sf"/>
</dbReference>
<organism evidence="3 4">
    <name type="scientific">Faecalicoccus pleomorphus</name>
    <dbReference type="NCBI Taxonomy" id="1323"/>
    <lineage>
        <taxon>Bacteria</taxon>
        <taxon>Bacillati</taxon>
        <taxon>Bacillota</taxon>
        <taxon>Erysipelotrichia</taxon>
        <taxon>Erysipelotrichales</taxon>
        <taxon>Erysipelotrichaceae</taxon>
        <taxon>Faecalicoccus</taxon>
    </lineage>
</organism>
<sequence>MDWTSPYVDHKVWILDHLESLHLEPKEALVLLLIDYYNDMHKTIHHEMIAQKLHIDVEEVENLFVTLADKGYLNITYQQGGLQFDIEGVYSQEQKKVQGSHRSLIEEFEAEFKRTLSSMEMERILQLASYYDERMVICALNEAAVYEKRNLNYIESILVSWKEKGLSVEDVESGKR</sequence>